<evidence type="ECO:0000256" key="6">
    <source>
        <dbReference type="ARBA" id="ARBA00022793"/>
    </source>
</evidence>
<keyword evidence="7 9" id="KW-0005">Acetoin biosynthesis</keyword>
<evidence type="ECO:0000313" key="10">
    <source>
        <dbReference type="EMBL" id="QEA33898.1"/>
    </source>
</evidence>
<comment type="pathway">
    <text evidence="2 9">Polyol metabolism; (R,R)-butane-2,3-diol biosynthesis; (R,R)-butane-2,3-diol from pyruvate: step 2/3.</text>
</comment>
<dbReference type="GO" id="GO:0047605">
    <property type="term" value="F:acetolactate decarboxylase activity"/>
    <property type="evidence" value="ECO:0007669"/>
    <property type="project" value="UniProtKB-UniRule"/>
</dbReference>
<evidence type="ECO:0000256" key="7">
    <source>
        <dbReference type="ARBA" id="ARBA00023061"/>
    </source>
</evidence>
<dbReference type="PANTHER" id="PTHR35524:SF1">
    <property type="entry name" value="ALPHA-ACETOLACTATE DECARBOXYLASE"/>
    <property type="match status" value="1"/>
</dbReference>
<dbReference type="Pfam" id="PF03306">
    <property type="entry name" value="AAL_decarboxy"/>
    <property type="match status" value="1"/>
</dbReference>
<evidence type="ECO:0000256" key="2">
    <source>
        <dbReference type="ARBA" id="ARBA00005170"/>
    </source>
</evidence>
<evidence type="ECO:0000256" key="4">
    <source>
        <dbReference type="ARBA" id="ARBA00013204"/>
    </source>
</evidence>
<dbReference type="SUPFAM" id="SSF117856">
    <property type="entry name" value="AF0104/ALDC/Ptd012-like"/>
    <property type="match status" value="1"/>
</dbReference>
<evidence type="ECO:0000256" key="8">
    <source>
        <dbReference type="ARBA" id="ARBA00023239"/>
    </source>
</evidence>
<comment type="catalytic activity">
    <reaction evidence="1 9">
        <text>(2S)-2-acetolactate + H(+) = (R)-acetoin + CO2</text>
        <dbReference type="Rhea" id="RHEA:21580"/>
        <dbReference type="ChEBI" id="CHEBI:15378"/>
        <dbReference type="ChEBI" id="CHEBI:15686"/>
        <dbReference type="ChEBI" id="CHEBI:16526"/>
        <dbReference type="ChEBI" id="CHEBI:58476"/>
        <dbReference type="EC" id="4.1.1.5"/>
    </reaction>
</comment>
<evidence type="ECO:0000256" key="9">
    <source>
        <dbReference type="PIRNR" id="PIRNR001332"/>
    </source>
</evidence>
<proteinExistence type="inferred from homology"/>
<evidence type="ECO:0000256" key="1">
    <source>
        <dbReference type="ARBA" id="ARBA00001784"/>
    </source>
</evidence>
<dbReference type="RefSeq" id="WP_014974668.1">
    <property type="nucleotide sequence ID" value="NZ_BPKR01000001.1"/>
</dbReference>
<keyword evidence="8 9" id="KW-0456">Lyase</keyword>
<organism evidence="10 11">
    <name type="scientific">Leuconostoc carnosum</name>
    <dbReference type="NCBI Taxonomy" id="1252"/>
    <lineage>
        <taxon>Bacteria</taxon>
        <taxon>Bacillati</taxon>
        <taxon>Bacillota</taxon>
        <taxon>Bacilli</taxon>
        <taxon>Lactobacillales</taxon>
        <taxon>Lactobacillaceae</taxon>
        <taxon>Leuconostoc</taxon>
    </lineage>
</organism>
<name>A0AAE6IL14_LEUCA</name>
<reference evidence="10 11" key="1">
    <citation type="submission" date="2019-06" db="EMBL/GenBank/DDBJ databases">
        <title>Genome analyses of bacteria isolated from kimchi.</title>
        <authorList>
            <person name="Lee S."/>
            <person name="Ahn S."/>
            <person name="Roh S."/>
        </authorList>
    </citation>
    <scope>NUCLEOTIDE SEQUENCE [LARGE SCALE GENOMIC DNA]</scope>
    <source>
        <strain evidence="10 11">CBA3620</strain>
    </source>
</reference>
<gene>
    <name evidence="10" type="primary">budA</name>
    <name evidence="10" type="ORF">FGL89_07085</name>
</gene>
<dbReference type="GO" id="GO:0045151">
    <property type="term" value="P:acetoin biosynthetic process"/>
    <property type="evidence" value="ECO:0007669"/>
    <property type="project" value="UniProtKB-UniRule"/>
</dbReference>
<comment type="similarity">
    <text evidence="3 9">Belongs to the alpha-acetolactate decarboxylase family.</text>
</comment>
<dbReference type="Gene3D" id="3.30.1330.80">
    <property type="entry name" value="Hypothetical protein, similar to alpha- acetolactate decarboxylase, domain 2"/>
    <property type="match status" value="2"/>
</dbReference>
<protein>
    <recommendedName>
        <fullName evidence="5 9">Alpha-acetolactate decarboxylase</fullName>
        <ecNumber evidence="4 9">4.1.1.5</ecNumber>
    </recommendedName>
</protein>
<dbReference type="PANTHER" id="PTHR35524">
    <property type="entry name" value="ALPHA-ACETOLACTATE DECARBOXYLASE"/>
    <property type="match status" value="1"/>
</dbReference>
<evidence type="ECO:0000256" key="5">
    <source>
        <dbReference type="ARBA" id="ARBA00020164"/>
    </source>
</evidence>
<dbReference type="OMA" id="YKPMLEA"/>
<dbReference type="NCBIfam" id="TIGR01252">
    <property type="entry name" value="acetolac_decarb"/>
    <property type="match status" value="1"/>
</dbReference>
<dbReference type="CDD" id="cd17299">
    <property type="entry name" value="acetolactate_decarboxylase"/>
    <property type="match status" value="1"/>
</dbReference>
<keyword evidence="6 9" id="KW-0210">Decarboxylase</keyword>
<evidence type="ECO:0000256" key="3">
    <source>
        <dbReference type="ARBA" id="ARBA00007106"/>
    </source>
</evidence>
<dbReference type="Proteomes" id="UP000321332">
    <property type="component" value="Chromosome"/>
</dbReference>
<dbReference type="AlphaFoldDB" id="A0AAE6IL14"/>
<sequence>MTTLYQHGTLAQLMAKEMAGTITIQELKKHGDTGIGTLDGLDGEVIFLAGETYQADSTGTVNHITDELTTLPFATVHFDELATSSELNLNKVAFENLSDILSNQQITNVFSALKVHGQFSRVHVRIAPKQSRPYPSLLEVAQMQPEFERENVAGTLLGYYSPAVFGGVSAPGWHLHFLSDDHTFAGHVLDFSAVSIIGTLQIFDDFIQHLPVENSAFRSINQDMSGLHEGIEASEGGKR</sequence>
<evidence type="ECO:0000313" key="11">
    <source>
        <dbReference type="Proteomes" id="UP000321332"/>
    </source>
</evidence>
<dbReference type="PIRSF" id="PIRSF001332">
    <property type="entry name" value="Acetolac_decarb"/>
    <property type="match status" value="1"/>
</dbReference>
<dbReference type="GeneID" id="61187510"/>
<dbReference type="EC" id="4.1.1.5" evidence="4 9"/>
<dbReference type="InterPro" id="IPR005128">
    <property type="entry name" value="Acetolactate_a_deCO2ase"/>
</dbReference>
<accession>A0AAE6IL14</accession>
<dbReference type="EMBL" id="CP042374">
    <property type="protein sequence ID" value="QEA33898.1"/>
    <property type="molecule type" value="Genomic_DNA"/>
</dbReference>